<dbReference type="InterPro" id="IPR036291">
    <property type="entry name" value="NAD(P)-bd_dom_sf"/>
</dbReference>
<dbReference type="GO" id="GO:0016616">
    <property type="term" value="F:oxidoreductase activity, acting on the CH-OH group of donors, NAD or NADP as acceptor"/>
    <property type="evidence" value="ECO:0007669"/>
    <property type="project" value="TreeGrafter"/>
</dbReference>
<organism evidence="3 4">
    <name type="scientific">Pararhizobium antarcticum</name>
    <dbReference type="NCBI Taxonomy" id="1798805"/>
    <lineage>
        <taxon>Bacteria</taxon>
        <taxon>Pseudomonadati</taxon>
        <taxon>Pseudomonadota</taxon>
        <taxon>Alphaproteobacteria</taxon>
        <taxon>Hyphomicrobiales</taxon>
        <taxon>Rhizobiaceae</taxon>
        <taxon>Rhizobium/Agrobacterium group</taxon>
        <taxon>Pararhizobium</taxon>
    </lineage>
</organism>
<dbReference type="AlphaFoldDB" id="A0A657LYU2"/>
<keyword evidence="4" id="KW-1185">Reference proteome</keyword>
<dbReference type="OrthoDB" id="9789398at2"/>
<dbReference type="Proteomes" id="UP000182661">
    <property type="component" value="Unassembled WGS sequence"/>
</dbReference>
<dbReference type="CDD" id="cd05233">
    <property type="entry name" value="SDR_c"/>
    <property type="match status" value="1"/>
</dbReference>
<dbReference type="PRINTS" id="PR00080">
    <property type="entry name" value="SDRFAMILY"/>
</dbReference>
<gene>
    <name evidence="3" type="ORF">AX760_10210</name>
</gene>
<sequence length="256" mass="27177">MAMPSARFPDLKDRAVLITGGSSGIGAALVEGFLAQGSRVAFIDIDRTAGEALVERLADNDTGAPVFIKADLRDIDAMRLAVEQAVAAIGPIGVLINNAARDDRNLLEEVTPETWDESQAVNLRPHFFMAQAVAPSMRSLGHGSIINFSSIAFMLNVGDLPVYSAAKAGIIGLTKSLAGHLGPENIRVNAVLPGMVVTQRQKDLWLTDGSIKAMIEKQCLKRTLLAEDLVGPCLYLASDCSQGMTAQTMIVDGGVF</sequence>
<dbReference type="Gene3D" id="3.40.50.720">
    <property type="entry name" value="NAD(P)-binding Rossmann-like Domain"/>
    <property type="match status" value="1"/>
</dbReference>
<comment type="caution">
    <text evidence="3">The sequence shown here is derived from an EMBL/GenBank/DDBJ whole genome shotgun (WGS) entry which is preliminary data.</text>
</comment>
<dbReference type="PRINTS" id="PR00081">
    <property type="entry name" value="GDHRDH"/>
</dbReference>
<dbReference type="FunFam" id="3.40.50.720:FF:000084">
    <property type="entry name" value="Short-chain dehydrogenase reductase"/>
    <property type="match status" value="1"/>
</dbReference>
<name>A0A657LYU2_9HYPH</name>
<dbReference type="PANTHER" id="PTHR42760:SF133">
    <property type="entry name" value="3-OXOACYL-[ACYL-CARRIER-PROTEIN] REDUCTASE"/>
    <property type="match status" value="1"/>
</dbReference>
<evidence type="ECO:0000313" key="3">
    <source>
        <dbReference type="EMBL" id="OJG00536.1"/>
    </source>
</evidence>
<dbReference type="Pfam" id="PF13561">
    <property type="entry name" value="adh_short_C2"/>
    <property type="match status" value="1"/>
</dbReference>
<reference evidence="3 4" key="1">
    <citation type="submission" date="2016-02" db="EMBL/GenBank/DDBJ databases">
        <title>Genome sequencing of a beta-galactosidase producing bacteria Rhizobium sp. 59.</title>
        <authorList>
            <person name="Wang D."/>
            <person name="Kot W."/>
            <person name="Qin Y."/>
            <person name="Hansen L."/>
            <person name="Naqvi K."/>
            <person name="Rensing C."/>
        </authorList>
    </citation>
    <scope>NUCLEOTIDE SEQUENCE [LARGE SCALE GENOMIC DNA]</scope>
    <source>
        <strain evidence="3 4">59</strain>
    </source>
</reference>
<dbReference type="InterPro" id="IPR020904">
    <property type="entry name" value="Sc_DH/Rdtase_CS"/>
</dbReference>
<accession>A0A657LYU2</accession>
<dbReference type="SUPFAM" id="SSF51735">
    <property type="entry name" value="NAD(P)-binding Rossmann-fold domains"/>
    <property type="match status" value="1"/>
</dbReference>
<evidence type="ECO:0000313" key="4">
    <source>
        <dbReference type="Proteomes" id="UP000182661"/>
    </source>
</evidence>
<keyword evidence="2" id="KW-0560">Oxidoreductase</keyword>
<comment type="similarity">
    <text evidence="1">Belongs to the short-chain dehydrogenases/reductases (SDR) family.</text>
</comment>
<dbReference type="PROSITE" id="PS00061">
    <property type="entry name" value="ADH_SHORT"/>
    <property type="match status" value="1"/>
</dbReference>
<dbReference type="EMBL" id="LSRP01000024">
    <property type="protein sequence ID" value="OJG00536.1"/>
    <property type="molecule type" value="Genomic_DNA"/>
</dbReference>
<dbReference type="PANTHER" id="PTHR42760">
    <property type="entry name" value="SHORT-CHAIN DEHYDROGENASES/REDUCTASES FAMILY MEMBER"/>
    <property type="match status" value="1"/>
</dbReference>
<evidence type="ECO:0000256" key="1">
    <source>
        <dbReference type="ARBA" id="ARBA00006484"/>
    </source>
</evidence>
<evidence type="ECO:0000256" key="2">
    <source>
        <dbReference type="ARBA" id="ARBA00023002"/>
    </source>
</evidence>
<dbReference type="InterPro" id="IPR002347">
    <property type="entry name" value="SDR_fam"/>
</dbReference>
<protein>
    <submittedName>
        <fullName evidence="3">3-oxoacyl-ACP reductase</fullName>
    </submittedName>
</protein>
<proteinExistence type="inferred from homology"/>
<dbReference type="RefSeq" id="WP_071831347.1">
    <property type="nucleotide sequence ID" value="NZ_LSRP01000024.1"/>
</dbReference>